<dbReference type="EMBL" id="JABBWG010000402">
    <property type="protein sequence ID" value="KAG1794034.1"/>
    <property type="molecule type" value="Genomic_DNA"/>
</dbReference>
<feature type="region of interest" description="Disordered" evidence="1">
    <location>
        <begin position="1"/>
        <end position="27"/>
    </location>
</feature>
<feature type="compositionally biased region" description="Low complexity" evidence="1">
    <location>
        <begin position="1"/>
        <end position="12"/>
    </location>
</feature>
<keyword evidence="3" id="KW-1185">Reference proteome</keyword>
<comment type="caution">
    <text evidence="2">The sequence shown here is derived from an EMBL/GenBank/DDBJ whole genome shotgun (WGS) entry which is preliminary data.</text>
</comment>
<name>A0A9P7ARP2_9AGAM</name>
<dbReference type="GeneID" id="64631541"/>
<dbReference type="OrthoDB" id="2673903at2759"/>
<accession>A0A9P7ARP2</accession>
<evidence type="ECO:0000256" key="1">
    <source>
        <dbReference type="SAM" id="MobiDB-lite"/>
    </source>
</evidence>
<gene>
    <name evidence="2" type="ORF">BJ212DRAFT_1413785</name>
</gene>
<proteinExistence type="predicted"/>
<organism evidence="2 3">
    <name type="scientific">Suillus subaureus</name>
    <dbReference type="NCBI Taxonomy" id="48587"/>
    <lineage>
        <taxon>Eukaryota</taxon>
        <taxon>Fungi</taxon>
        <taxon>Dikarya</taxon>
        <taxon>Basidiomycota</taxon>
        <taxon>Agaricomycotina</taxon>
        <taxon>Agaricomycetes</taxon>
        <taxon>Agaricomycetidae</taxon>
        <taxon>Boletales</taxon>
        <taxon>Suillineae</taxon>
        <taxon>Suillaceae</taxon>
        <taxon>Suillus</taxon>
    </lineage>
</organism>
<dbReference type="RefSeq" id="XP_041185072.1">
    <property type="nucleotide sequence ID" value="XM_041337525.1"/>
</dbReference>
<reference evidence="2" key="1">
    <citation type="journal article" date="2020" name="New Phytol.">
        <title>Comparative genomics reveals dynamic genome evolution in host specialist ectomycorrhizal fungi.</title>
        <authorList>
            <person name="Lofgren L.A."/>
            <person name="Nguyen N.H."/>
            <person name="Vilgalys R."/>
            <person name="Ruytinx J."/>
            <person name="Liao H.L."/>
            <person name="Branco S."/>
            <person name="Kuo A."/>
            <person name="LaButti K."/>
            <person name="Lipzen A."/>
            <person name="Andreopoulos W."/>
            <person name="Pangilinan J."/>
            <person name="Riley R."/>
            <person name="Hundley H."/>
            <person name="Na H."/>
            <person name="Barry K."/>
            <person name="Grigoriev I.V."/>
            <person name="Stajich J.E."/>
            <person name="Kennedy P.G."/>
        </authorList>
    </citation>
    <scope>NUCLEOTIDE SEQUENCE</scope>
    <source>
        <strain evidence="2">MN1</strain>
    </source>
</reference>
<evidence type="ECO:0000313" key="3">
    <source>
        <dbReference type="Proteomes" id="UP000807769"/>
    </source>
</evidence>
<protein>
    <submittedName>
        <fullName evidence="2">Uncharacterized protein</fullName>
    </submittedName>
</protein>
<sequence length="140" mass="15825">MTTATCTQNHTTNYSPHDSIPRSLGDQNSIEWNSLQDRMSMDAASHHSSQDNQALALKALESKVGGYFHTLIEKMVKQETNIETLMTKSDSQEAKLSYHHSLIEEQGKDMRKVFEDLAKRIEELDTSIITKLGVMIRGTK</sequence>
<dbReference type="Proteomes" id="UP000807769">
    <property type="component" value="Unassembled WGS sequence"/>
</dbReference>
<dbReference type="AlphaFoldDB" id="A0A9P7ARP2"/>
<evidence type="ECO:0000313" key="2">
    <source>
        <dbReference type="EMBL" id="KAG1794034.1"/>
    </source>
</evidence>